<dbReference type="InterPro" id="IPR003593">
    <property type="entry name" value="AAA+_ATPase"/>
</dbReference>
<keyword evidence="4" id="KW-0175">Coiled coil</keyword>
<dbReference type="SMART" id="SM00382">
    <property type="entry name" value="AAA"/>
    <property type="match status" value="2"/>
</dbReference>
<dbReference type="InterPro" id="IPR027417">
    <property type="entry name" value="P-loop_NTPase"/>
</dbReference>
<feature type="coiled-coil region" evidence="4">
    <location>
        <begin position="254"/>
        <end position="281"/>
    </location>
</feature>
<dbReference type="SUPFAM" id="SSF52540">
    <property type="entry name" value="P-loop containing nucleoside triphosphate hydrolases"/>
    <property type="match status" value="2"/>
</dbReference>
<evidence type="ECO:0000313" key="7">
    <source>
        <dbReference type="Proteomes" id="UP000199288"/>
    </source>
</evidence>
<keyword evidence="2" id="KW-0547">Nucleotide-binding</keyword>
<dbReference type="OrthoDB" id="5592724at2"/>
<dbReference type="EMBL" id="FNQV01000004">
    <property type="protein sequence ID" value="SEA03607.1"/>
    <property type="molecule type" value="Genomic_DNA"/>
</dbReference>
<evidence type="ECO:0000313" key="6">
    <source>
        <dbReference type="EMBL" id="SEA03607.1"/>
    </source>
</evidence>
<gene>
    <name evidence="6" type="ORF">SAMN02910418_00771</name>
</gene>
<dbReference type="InterPro" id="IPR050611">
    <property type="entry name" value="ABCF"/>
</dbReference>
<dbReference type="PANTHER" id="PTHR19211:SF6">
    <property type="entry name" value="BLL7188 PROTEIN"/>
    <property type="match status" value="1"/>
</dbReference>
<dbReference type="InterPro" id="IPR003439">
    <property type="entry name" value="ABC_transporter-like_ATP-bd"/>
</dbReference>
<evidence type="ECO:0000256" key="1">
    <source>
        <dbReference type="ARBA" id="ARBA00022737"/>
    </source>
</evidence>
<dbReference type="AlphaFoldDB" id="A0A1H3XVW7"/>
<keyword evidence="1" id="KW-0677">Repeat</keyword>
<dbReference type="PANTHER" id="PTHR19211">
    <property type="entry name" value="ATP-BINDING TRANSPORT PROTEIN-RELATED"/>
    <property type="match status" value="1"/>
</dbReference>
<evidence type="ECO:0000256" key="2">
    <source>
        <dbReference type="ARBA" id="ARBA00022741"/>
    </source>
</evidence>
<dbReference type="PROSITE" id="PS50893">
    <property type="entry name" value="ABC_TRANSPORTER_2"/>
    <property type="match status" value="2"/>
</dbReference>
<name>A0A1H3XVW7_9ACTO</name>
<feature type="domain" description="ABC transporter" evidence="5">
    <location>
        <begin position="5"/>
        <end position="259"/>
    </location>
</feature>
<proteinExistence type="predicted"/>
<evidence type="ECO:0000256" key="4">
    <source>
        <dbReference type="SAM" id="Coils"/>
    </source>
</evidence>
<reference evidence="7" key="1">
    <citation type="submission" date="2016-10" db="EMBL/GenBank/DDBJ databases">
        <authorList>
            <person name="Varghese N."/>
            <person name="Submissions S."/>
        </authorList>
    </citation>
    <scope>NUCLEOTIDE SEQUENCE [LARGE SCALE GENOMIC DNA]</scope>
    <source>
        <strain evidence="7">KPR-1</strain>
    </source>
</reference>
<dbReference type="Gene3D" id="3.40.50.300">
    <property type="entry name" value="P-loop containing nucleotide triphosphate hydrolases"/>
    <property type="match status" value="2"/>
</dbReference>
<evidence type="ECO:0000256" key="3">
    <source>
        <dbReference type="ARBA" id="ARBA00022840"/>
    </source>
</evidence>
<dbReference type="RefSeq" id="WP_092562388.1">
    <property type="nucleotide sequence ID" value="NZ_FNQV01000004.1"/>
</dbReference>
<keyword evidence="7" id="KW-1185">Reference proteome</keyword>
<evidence type="ECO:0000259" key="5">
    <source>
        <dbReference type="PROSITE" id="PS50893"/>
    </source>
</evidence>
<dbReference type="CDD" id="cd03221">
    <property type="entry name" value="ABCF_EF-3"/>
    <property type="match status" value="2"/>
</dbReference>
<dbReference type="GO" id="GO:0005524">
    <property type="term" value="F:ATP binding"/>
    <property type="evidence" value="ECO:0007669"/>
    <property type="project" value="UniProtKB-KW"/>
</dbReference>
<organism evidence="6 7">
    <name type="scientific">Bowdeniella nasicola</name>
    <dbReference type="NCBI Taxonomy" id="208480"/>
    <lineage>
        <taxon>Bacteria</taxon>
        <taxon>Bacillati</taxon>
        <taxon>Actinomycetota</taxon>
        <taxon>Actinomycetes</taxon>
        <taxon>Actinomycetales</taxon>
        <taxon>Actinomycetaceae</taxon>
        <taxon>Bowdeniella</taxon>
    </lineage>
</organism>
<dbReference type="FunFam" id="3.40.50.300:FF:000011">
    <property type="entry name" value="Putative ABC transporter ATP-binding component"/>
    <property type="match status" value="1"/>
</dbReference>
<feature type="domain" description="ABC transporter" evidence="5">
    <location>
        <begin position="345"/>
        <end position="544"/>
    </location>
</feature>
<dbReference type="PROSITE" id="PS00211">
    <property type="entry name" value="ABC_TRANSPORTER_1"/>
    <property type="match status" value="1"/>
</dbReference>
<dbReference type="InterPro" id="IPR017871">
    <property type="entry name" value="ABC_transporter-like_CS"/>
</dbReference>
<dbReference type="GO" id="GO:0016887">
    <property type="term" value="F:ATP hydrolysis activity"/>
    <property type="evidence" value="ECO:0007669"/>
    <property type="project" value="InterPro"/>
</dbReference>
<accession>A0A1H3XVW7</accession>
<keyword evidence="3 6" id="KW-0067">ATP-binding</keyword>
<sequence length="544" mass="57753">MPAQLFLDGLSFSSPTRPVLTDVTLAVGPTDRIGLVGENGSGKTTLLRMAAGQLSPSHGQVIATRPGGGEVRIALLAQEVPFGAQDSVGAAIEASLAPLRRAEAELEEAAAAVAGPGGEERYAAALAQAEQLSVWTIEHEVAELRAGFALADVALERPTSQLSGGQRARLALICTLLSRPDVLLLDEPTNHIDDAGMDLLARLVRRWHGPVVFASHDRAFLDVAATSIADLSDSGVARYTGGYADLRAAKAAARARWEAQYAAEQAELNRLRERVEASRTVGHPGARARTEVRMAKKFYADRNATVVSRRLTAARSALANLEERQVRKPPQLLSFIGFSPALGEASGALVSATRVTLPGRLCPTTIDIRSGDRWLVTGGNGSGKSTLLHILAGHLPPAAGSVMRAPRVRVGLLTQEWPDYDPAITPRAAYAEYLGAAAAEILPITALGLIHPRDVDRPLGDLSVGVRRRVQLAMLLADPPDVLLLDEPTNHLSLDLVEELEAALSDYPGAVVTASHDRWLRERFQGSTLTLPSSGVHPPVTSGP</sequence>
<dbReference type="Pfam" id="PF00005">
    <property type="entry name" value="ABC_tran"/>
    <property type="match status" value="2"/>
</dbReference>
<dbReference type="Proteomes" id="UP000199288">
    <property type="component" value="Unassembled WGS sequence"/>
</dbReference>
<protein>
    <submittedName>
        <fullName evidence="6">Macrolide transport system ATP-binding/permease protein</fullName>
    </submittedName>
</protein>